<dbReference type="AlphaFoldDB" id="A0A4P6K2M6"/>
<evidence type="ECO:0000259" key="1">
    <source>
        <dbReference type="PROSITE" id="PS50914"/>
    </source>
</evidence>
<evidence type="ECO:0000313" key="3">
    <source>
        <dbReference type="Proteomes" id="UP000290365"/>
    </source>
</evidence>
<sequence length="333" mass="35830">MDKATSISEMHKFRFGSKVFCSDGEDGVLTHVCFDSATSRLTHVGVKQGRIFGKTVYLAVEQIVDASSEAVRLGITLDELAKASASEPTGALFDGRSAVRQDNGSARGTLLLVGVHPDNDELAYIVARGLHAGQDTLLLGAHITRLERGQIAFSLPDAALQTLPPYRSDAELQREVEEILFDLTPLHVDFKGMRVRVLDSVLYLDGNISSSLRGDMVQDQAMGVQGLLEIKNRLVGDDKLAGDLAMALSRDPRTRELPIGVYPRLGVVRLSGAVHNGQQKEAAGEIASKFAGVQAVTNDLVVDPKADMLRVMSSAAGGEADDIVPGKYIRHTK</sequence>
<dbReference type="OrthoDB" id="148157at2"/>
<dbReference type="Gene3D" id="3.30.1340.30">
    <property type="match status" value="1"/>
</dbReference>
<reference evidence="2 3" key="1">
    <citation type="submission" date="2019-01" db="EMBL/GenBank/DDBJ databases">
        <title>Ktedonosporobacter rubrisoli SCAWS-G2.</title>
        <authorList>
            <person name="Huang Y."/>
            <person name="Yan B."/>
        </authorList>
    </citation>
    <scope>NUCLEOTIDE SEQUENCE [LARGE SCALE GENOMIC DNA]</scope>
    <source>
        <strain evidence="2 3">SCAWS-G2</strain>
    </source>
</reference>
<dbReference type="Pfam" id="PF04972">
    <property type="entry name" value="BON"/>
    <property type="match status" value="1"/>
</dbReference>
<feature type="domain" description="BON" evidence="1">
    <location>
        <begin position="236"/>
        <end position="304"/>
    </location>
</feature>
<keyword evidence="3" id="KW-1185">Reference proteome</keyword>
<name>A0A4P6K2M6_KTERU</name>
<dbReference type="EMBL" id="CP035758">
    <property type="protein sequence ID" value="QBD82399.1"/>
    <property type="molecule type" value="Genomic_DNA"/>
</dbReference>
<dbReference type="RefSeq" id="WP_129893468.1">
    <property type="nucleotide sequence ID" value="NZ_CP035758.1"/>
</dbReference>
<organism evidence="2 3">
    <name type="scientific">Ktedonosporobacter rubrisoli</name>
    <dbReference type="NCBI Taxonomy" id="2509675"/>
    <lineage>
        <taxon>Bacteria</taxon>
        <taxon>Bacillati</taxon>
        <taxon>Chloroflexota</taxon>
        <taxon>Ktedonobacteria</taxon>
        <taxon>Ktedonobacterales</taxon>
        <taxon>Ktedonosporobacteraceae</taxon>
        <taxon>Ktedonosporobacter</taxon>
    </lineage>
</organism>
<dbReference type="PROSITE" id="PS50914">
    <property type="entry name" value="BON"/>
    <property type="match status" value="1"/>
</dbReference>
<dbReference type="Proteomes" id="UP000290365">
    <property type="component" value="Chromosome"/>
</dbReference>
<dbReference type="InterPro" id="IPR007055">
    <property type="entry name" value="BON_dom"/>
</dbReference>
<gene>
    <name evidence="2" type="ORF">EPA93_43075</name>
</gene>
<proteinExistence type="predicted"/>
<dbReference type="KEGG" id="kbs:EPA93_43075"/>
<accession>A0A4P6K2M6</accession>
<evidence type="ECO:0000313" key="2">
    <source>
        <dbReference type="EMBL" id="QBD82399.1"/>
    </source>
</evidence>
<protein>
    <submittedName>
        <fullName evidence="2">BON domain-containing protein</fullName>
    </submittedName>
</protein>